<evidence type="ECO:0000256" key="2">
    <source>
        <dbReference type="SAM" id="Phobius"/>
    </source>
</evidence>
<feature type="transmembrane region" description="Helical" evidence="2">
    <location>
        <begin position="77"/>
        <end position="93"/>
    </location>
</feature>
<evidence type="ECO:0000313" key="3">
    <source>
        <dbReference type="EMBL" id="KKZ72140.1"/>
    </source>
</evidence>
<dbReference type="EMBL" id="LAQS01000030">
    <property type="protein sequence ID" value="KKZ72140.1"/>
    <property type="molecule type" value="Genomic_DNA"/>
</dbReference>
<keyword evidence="2" id="KW-1133">Transmembrane helix</keyword>
<comment type="caution">
    <text evidence="3">The sequence shown here is derived from an EMBL/GenBank/DDBJ whole genome shotgun (WGS) entry which is preliminary data.</text>
</comment>
<evidence type="ECO:0000313" key="4">
    <source>
        <dbReference type="Proteomes" id="UP000265325"/>
    </source>
</evidence>
<dbReference type="PANTHER" id="PTHR23242">
    <property type="entry name" value="TRANSCRIPTION FACTOR HOXA13"/>
    <property type="match status" value="1"/>
</dbReference>
<proteinExistence type="predicted"/>
<feature type="compositionally biased region" description="Low complexity" evidence="1">
    <location>
        <begin position="385"/>
        <end position="408"/>
    </location>
</feature>
<reference evidence="3 4" key="1">
    <citation type="submission" date="2015-05" db="EMBL/GenBank/DDBJ databases">
        <title>Draft Genome assembly of Streptomyces showdoensis.</title>
        <authorList>
            <person name="Thapa K.K."/>
            <person name="Metsa-Ketela M."/>
        </authorList>
    </citation>
    <scope>NUCLEOTIDE SEQUENCE [LARGE SCALE GENOMIC DNA]</scope>
    <source>
        <strain evidence="3 4">ATCC 15227</strain>
    </source>
</reference>
<keyword evidence="2" id="KW-0812">Transmembrane</keyword>
<name>A0A2P2GKW0_STREW</name>
<feature type="transmembrane region" description="Helical" evidence="2">
    <location>
        <begin position="45"/>
        <end position="65"/>
    </location>
</feature>
<organism evidence="3 4">
    <name type="scientific">Streptomyces showdoensis</name>
    <dbReference type="NCBI Taxonomy" id="68268"/>
    <lineage>
        <taxon>Bacteria</taxon>
        <taxon>Bacillati</taxon>
        <taxon>Actinomycetota</taxon>
        <taxon>Actinomycetes</taxon>
        <taxon>Kitasatosporales</taxon>
        <taxon>Streptomycetaceae</taxon>
        <taxon>Streptomyces</taxon>
    </lineage>
</organism>
<feature type="region of interest" description="Disordered" evidence="1">
    <location>
        <begin position="223"/>
        <end position="272"/>
    </location>
</feature>
<gene>
    <name evidence="3" type="ORF">VO63_19875</name>
</gene>
<feature type="compositionally biased region" description="Basic and acidic residues" evidence="1">
    <location>
        <begin position="316"/>
        <end position="341"/>
    </location>
</feature>
<evidence type="ECO:0000256" key="1">
    <source>
        <dbReference type="SAM" id="MobiDB-lite"/>
    </source>
</evidence>
<feature type="compositionally biased region" description="Basic and acidic residues" evidence="1">
    <location>
        <begin position="364"/>
        <end position="374"/>
    </location>
</feature>
<accession>A0A2P2GKW0</accession>
<dbReference type="InterPro" id="IPR021235">
    <property type="entry name" value="DUF2637"/>
</dbReference>
<dbReference type="Pfam" id="PF10935">
    <property type="entry name" value="DUF2637"/>
    <property type="match status" value="1"/>
</dbReference>
<protein>
    <submittedName>
        <fullName evidence="3">Vegetative cell wall protein</fullName>
    </submittedName>
</protein>
<dbReference type="Proteomes" id="UP000265325">
    <property type="component" value="Unassembled WGS sequence"/>
</dbReference>
<keyword evidence="4" id="KW-1185">Reference proteome</keyword>
<feature type="region of interest" description="Disordered" evidence="1">
    <location>
        <begin position="316"/>
        <end position="418"/>
    </location>
</feature>
<keyword evidence="2" id="KW-0472">Membrane</keyword>
<dbReference type="PANTHER" id="PTHR23242:SF9">
    <property type="entry name" value="TRANSCRIPTION FACTOR HOXA13"/>
    <property type="match status" value="1"/>
</dbReference>
<dbReference type="AlphaFoldDB" id="A0A2P2GKW0"/>
<sequence length="472" mass="51590">MVQKVLIGTVAAAVLTIATLGFIGSYTAVTKLARAKGFGAFADAFPVAVDAGIIAFLALDLLLTWRRIPYPLLRQTAWGLTAATIAFNAVAAWPDPVGVGMHGVIPILFVIAVEAARHAVGRIADITADKHIESPPLSRWFLNPFNTFVIWRRQRLWDIRSYAAVIDLERQARIYRAQLRKQHGRRWRRKASADQLLVLDLVADGMSVEEAIDLPYQEEKRQAEAEAKRQAEAKAKAEAEAEAKHAAELRDVEAEAKRRAERAEAEAAEAEAKSRAEVAAEAARLEVEAKRREAEAAARVVEAETEAKLEAIARRRREAEAEAELKQREQQGRAREMERQQKFAQAAAEAEEVRRQELAAAQDRAQRVAAEARTRSATSVSLRPGATGSASASGATSGSGAGAVALGGQRSKRESEVEQVLARLLEADSPEAVSLEDVMNDFGLKQTTAYDRLKSARVLFEDAKQTTDTRSA</sequence>